<feature type="transmembrane region" description="Helical" evidence="7">
    <location>
        <begin position="57"/>
        <end position="79"/>
    </location>
</feature>
<evidence type="ECO:0000256" key="3">
    <source>
        <dbReference type="ARBA" id="ARBA00022989"/>
    </source>
</evidence>
<feature type="compositionally biased region" description="Polar residues" evidence="6">
    <location>
        <begin position="326"/>
        <end position="358"/>
    </location>
</feature>
<evidence type="ECO:0000256" key="5">
    <source>
        <dbReference type="ARBA" id="ARBA00038359"/>
    </source>
</evidence>
<keyword evidence="3 7" id="KW-1133">Transmembrane helix</keyword>
<dbReference type="GO" id="GO:0016020">
    <property type="term" value="C:membrane"/>
    <property type="evidence" value="ECO:0007669"/>
    <property type="project" value="UniProtKB-SubCell"/>
</dbReference>
<name>A0AAN7UN97_9PEZI</name>
<dbReference type="AlphaFoldDB" id="A0AAN7UN97"/>
<keyword evidence="10" id="KW-1185">Reference proteome</keyword>
<keyword evidence="2 7" id="KW-0812">Transmembrane</keyword>
<dbReference type="PANTHER" id="PTHR33048:SF134">
    <property type="entry name" value="INTEGRAL MEMBRANE PROTEIN"/>
    <property type="match status" value="1"/>
</dbReference>
<dbReference type="Pfam" id="PF20684">
    <property type="entry name" value="Fung_rhodopsin"/>
    <property type="match status" value="1"/>
</dbReference>
<proteinExistence type="inferred from homology"/>
<feature type="domain" description="Rhodopsin" evidence="8">
    <location>
        <begin position="41"/>
        <end position="292"/>
    </location>
</feature>
<evidence type="ECO:0000256" key="4">
    <source>
        <dbReference type="ARBA" id="ARBA00023136"/>
    </source>
</evidence>
<dbReference type="InterPro" id="IPR049326">
    <property type="entry name" value="Rhodopsin_dom_fungi"/>
</dbReference>
<evidence type="ECO:0000259" key="8">
    <source>
        <dbReference type="Pfam" id="PF20684"/>
    </source>
</evidence>
<gene>
    <name evidence="9" type="ORF">RRF57_011698</name>
</gene>
<sequence>MAPLQVAMPVEKRALALVSDRVGLIIMAVIFSILVITAVILRFSARNVTKAGLRIDDWFAVVSLIFTLGLNGIFLAGTIEGVITGHSVVVNDLPVTNDLEILTQKYKYAYQTTEKIVFGLIKTTILLLWRRLFARSRRLVIICHVMIAIIAAWTVAFFFETVFQCGTRWSLNWAPIFVFLTMCTASLDVLTVFGVTDILTDLIILVMPIPLIWSLQMPQRKKIAVTGIFALGFFTIGAGIARLFYYLETSYHQKENPDFIADVTLTLLWSTIEVNVALIVCNLPVLGPIFRRFRSNVALISRRVGISSYWIDITKERTDDDAVNKGSHQLSDLSRTGNLSTIDGESGTVTSSSQQATRDTWGKGRATVASAGFSGGAEENPNHGPGILARTEISTTFEERSPLTV</sequence>
<keyword evidence="4 7" id="KW-0472">Membrane</keyword>
<evidence type="ECO:0000256" key="1">
    <source>
        <dbReference type="ARBA" id="ARBA00004141"/>
    </source>
</evidence>
<evidence type="ECO:0000313" key="9">
    <source>
        <dbReference type="EMBL" id="KAK5635985.1"/>
    </source>
</evidence>
<feature type="region of interest" description="Disordered" evidence="6">
    <location>
        <begin position="322"/>
        <end position="393"/>
    </location>
</feature>
<feature type="transmembrane region" description="Helical" evidence="7">
    <location>
        <begin position="22"/>
        <end position="45"/>
    </location>
</feature>
<comment type="similarity">
    <text evidence="5">Belongs to the SAT4 family.</text>
</comment>
<feature type="transmembrane region" description="Helical" evidence="7">
    <location>
        <begin position="139"/>
        <end position="159"/>
    </location>
</feature>
<comment type="subcellular location">
    <subcellularLocation>
        <location evidence="1">Membrane</location>
        <topology evidence="1">Multi-pass membrane protein</topology>
    </subcellularLocation>
</comment>
<evidence type="ECO:0000256" key="2">
    <source>
        <dbReference type="ARBA" id="ARBA00022692"/>
    </source>
</evidence>
<reference evidence="9 10" key="1">
    <citation type="submission" date="2023-10" db="EMBL/GenBank/DDBJ databases">
        <title>Draft genome sequence of Xylaria bambusicola isolate GMP-LS, the root and basal stem rot pathogen of sugarcane in Indonesia.</title>
        <authorList>
            <person name="Selvaraj P."/>
            <person name="Muralishankar V."/>
            <person name="Muruganantham S."/>
            <person name="Sp S."/>
            <person name="Haryani S."/>
            <person name="Lau K.J.X."/>
            <person name="Naqvi N.I."/>
        </authorList>
    </citation>
    <scope>NUCLEOTIDE SEQUENCE [LARGE SCALE GENOMIC DNA]</scope>
    <source>
        <strain evidence="9">GMP-LS</strain>
    </source>
</reference>
<feature type="transmembrane region" description="Helical" evidence="7">
    <location>
        <begin position="227"/>
        <end position="247"/>
    </location>
</feature>
<feature type="transmembrane region" description="Helical" evidence="7">
    <location>
        <begin position="267"/>
        <end position="286"/>
    </location>
</feature>
<evidence type="ECO:0000313" key="10">
    <source>
        <dbReference type="Proteomes" id="UP001305414"/>
    </source>
</evidence>
<dbReference type="EMBL" id="JAWHQM010000060">
    <property type="protein sequence ID" value="KAK5635985.1"/>
    <property type="molecule type" value="Genomic_DNA"/>
</dbReference>
<evidence type="ECO:0000256" key="7">
    <source>
        <dbReference type="SAM" id="Phobius"/>
    </source>
</evidence>
<organism evidence="9 10">
    <name type="scientific">Xylaria bambusicola</name>
    <dbReference type="NCBI Taxonomy" id="326684"/>
    <lineage>
        <taxon>Eukaryota</taxon>
        <taxon>Fungi</taxon>
        <taxon>Dikarya</taxon>
        <taxon>Ascomycota</taxon>
        <taxon>Pezizomycotina</taxon>
        <taxon>Sordariomycetes</taxon>
        <taxon>Xylariomycetidae</taxon>
        <taxon>Xylariales</taxon>
        <taxon>Xylariaceae</taxon>
        <taxon>Xylaria</taxon>
    </lineage>
</organism>
<dbReference type="PANTHER" id="PTHR33048">
    <property type="entry name" value="PTH11-LIKE INTEGRAL MEMBRANE PROTEIN (AFU_ORTHOLOGUE AFUA_5G11245)"/>
    <property type="match status" value="1"/>
</dbReference>
<feature type="transmembrane region" description="Helical" evidence="7">
    <location>
        <begin position="171"/>
        <end position="192"/>
    </location>
</feature>
<dbReference type="InterPro" id="IPR052337">
    <property type="entry name" value="SAT4-like"/>
</dbReference>
<accession>A0AAN7UN97</accession>
<evidence type="ECO:0000256" key="6">
    <source>
        <dbReference type="SAM" id="MobiDB-lite"/>
    </source>
</evidence>
<comment type="caution">
    <text evidence="9">The sequence shown here is derived from an EMBL/GenBank/DDBJ whole genome shotgun (WGS) entry which is preliminary data.</text>
</comment>
<protein>
    <recommendedName>
        <fullName evidence="8">Rhodopsin domain-containing protein</fullName>
    </recommendedName>
</protein>
<dbReference type="Proteomes" id="UP001305414">
    <property type="component" value="Unassembled WGS sequence"/>
</dbReference>